<evidence type="ECO:0000313" key="3">
    <source>
        <dbReference type="Proteomes" id="UP000018162"/>
    </source>
</evidence>
<comment type="caution">
    <text evidence="2">The sequence shown here is derived from an EMBL/GenBank/DDBJ whole genome shotgun (WGS) entry which is preliminary data.</text>
</comment>
<gene>
    <name evidence="2" type="ORF">BN626_02110</name>
</gene>
<keyword evidence="1" id="KW-1133">Transmembrane helix</keyword>
<keyword evidence="1" id="KW-0812">Transmembrane</keyword>
<feature type="transmembrane region" description="Helical" evidence="1">
    <location>
        <begin position="7"/>
        <end position="25"/>
    </location>
</feature>
<name>R6TT43_9FIRM</name>
<dbReference type="Proteomes" id="UP000018162">
    <property type="component" value="Unassembled WGS sequence"/>
</dbReference>
<organism evidence="2 3">
    <name type="scientific">Agathobacter rectalis CAG:36</name>
    <dbReference type="NCBI Taxonomy" id="1263079"/>
    <lineage>
        <taxon>Bacteria</taxon>
        <taxon>Bacillati</taxon>
        <taxon>Bacillota</taxon>
        <taxon>Clostridia</taxon>
        <taxon>Lachnospirales</taxon>
        <taxon>Lachnospiraceae</taxon>
        <taxon>Agathobacter</taxon>
    </lineage>
</organism>
<keyword evidence="1" id="KW-0472">Membrane</keyword>
<sequence>MRKHTRILAAAMTIVEAIVIISLTGCSGKKVDYNMETENINTKAGSDISAFDDSTKWNDSFAVETSDKSVDVDISADITLPDCKSMSVVEVKNIKVGADFKKSVIEAYFGDSTVYYHDIPHYTKEEIYHSMEVVKNEIAGYQQGIDSRNKKEAISAGN</sequence>
<dbReference type="AlphaFoldDB" id="R6TT43"/>
<accession>R6TT43</accession>
<dbReference type="EMBL" id="CBFV010000105">
    <property type="protein sequence ID" value="CDC75355.1"/>
    <property type="molecule type" value="Genomic_DNA"/>
</dbReference>
<reference evidence="2" key="1">
    <citation type="submission" date="2012-11" db="EMBL/GenBank/DDBJ databases">
        <title>Dependencies among metagenomic species, viruses, plasmids and units of genetic variation.</title>
        <authorList>
            <person name="Nielsen H.B."/>
            <person name="Almeida M."/>
            <person name="Juncker A.S."/>
            <person name="Rasmussen S."/>
            <person name="Li J."/>
            <person name="Sunagawa S."/>
            <person name="Plichta D."/>
            <person name="Gautier L."/>
            <person name="Le Chatelier E."/>
            <person name="Peletier E."/>
            <person name="Bonde I."/>
            <person name="Nielsen T."/>
            <person name="Manichanh C."/>
            <person name="Arumugam M."/>
            <person name="Batto J."/>
            <person name="Santos M.B.Q.D."/>
            <person name="Blom N."/>
            <person name="Borruel N."/>
            <person name="Burgdorf K.S."/>
            <person name="Boumezbeur F."/>
            <person name="Casellas F."/>
            <person name="Dore J."/>
            <person name="Guarner F."/>
            <person name="Hansen T."/>
            <person name="Hildebrand F."/>
            <person name="Kaas R.S."/>
            <person name="Kennedy S."/>
            <person name="Kristiansen K."/>
            <person name="Kultima J.R."/>
            <person name="Leonard P."/>
            <person name="Levenez F."/>
            <person name="Lund O."/>
            <person name="Moumen B."/>
            <person name="Le Paslier D."/>
            <person name="Pons N."/>
            <person name="Pedersen O."/>
            <person name="Prifti E."/>
            <person name="Qin J."/>
            <person name="Raes J."/>
            <person name="Tap J."/>
            <person name="Tims S."/>
            <person name="Ussery D.W."/>
            <person name="Yamada T."/>
            <person name="MetaHit consortium"/>
            <person name="Renault P."/>
            <person name="Sicheritz-Ponten T."/>
            <person name="Bork P."/>
            <person name="Wang J."/>
            <person name="Brunak S."/>
            <person name="Ehrlich S.D."/>
        </authorList>
    </citation>
    <scope>NUCLEOTIDE SEQUENCE [LARGE SCALE GENOMIC DNA]</scope>
</reference>
<protein>
    <submittedName>
        <fullName evidence="2">Uncharacterized protein</fullName>
    </submittedName>
</protein>
<evidence type="ECO:0000313" key="2">
    <source>
        <dbReference type="EMBL" id="CDC75355.1"/>
    </source>
</evidence>
<proteinExistence type="predicted"/>
<evidence type="ECO:0000256" key="1">
    <source>
        <dbReference type="SAM" id="Phobius"/>
    </source>
</evidence>